<dbReference type="AlphaFoldDB" id="Q1YMD9"/>
<dbReference type="GO" id="GO:0071949">
    <property type="term" value="F:FAD binding"/>
    <property type="evidence" value="ECO:0007669"/>
    <property type="project" value="TreeGrafter"/>
</dbReference>
<evidence type="ECO:0000313" key="11">
    <source>
        <dbReference type="Proteomes" id="UP000000321"/>
    </source>
</evidence>
<dbReference type="Proteomes" id="UP000000321">
    <property type="component" value="Unassembled WGS sequence"/>
</dbReference>
<dbReference type="SUPFAM" id="SSF51730">
    <property type="entry name" value="FAD-linked oxidoreductase"/>
    <property type="match status" value="1"/>
</dbReference>
<comment type="catalytic activity">
    <reaction evidence="8">
        <text>(6S)-5-methyl-5,6,7,8-tetrahydrofolate + NAD(+) = (6R)-5,10-methylene-5,6,7,8-tetrahydrofolate + NADH + H(+)</text>
        <dbReference type="Rhea" id="RHEA:19821"/>
        <dbReference type="ChEBI" id="CHEBI:15378"/>
        <dbReference type="ChEBI" id="CHEBI:15636"/>
        <dbReference type="ChEBI" id="CHEBI:18608"/>
        <dbReference type="ChEBI" id="CHEBI:57540"/>
        <dbReference type="ChEBI" id="CHEBI:57945"/>
        <dbReference type="EC" id="1.5.1.54"/>
    </reaction>
    <physiologicalReaction direction="right-to-left" evidence="8">
        <dbReference type="Rhea" id="RHEA:19823"/>
    </physiologicalReaction>
</comment>
<evidence type="ECO:0000256" key="3">
    <source>
        <dbReference type="ARBA" id="ARBA00006743"/>
    </source>
</evidence>
<dbReference type="RefSeq" id="WP_009210081.1">
    <property type="nucleotide sequence ID" value="NZ_BBWP01000044.1"/>
</dbReference>
<accession>Q1YMD9</accession>
<organism evidence="10 11">
    <name type="scientific">Aurantimonas manganoxydans (strain ATCC BAA-1229 / DSM 21871 / SI85-9A1)</name>
    <dbReference type="NCBI Taxonomy" id="287752"/>
    <lineage>
        <taxon>Bacteria</taxon>
        <taxon>Pseudomonadati</taxon>
        <taxon>Pseudomonadota</taxon>
        <taxon>Alphaproteobacteria</taxon>
        <taxon>Hyphomicrobiales</taxon>
        <taxon>Aurantimonadaceae</taxon>
        <taxon>Aurantimonas</taxon>
    </lineage>
</organism>
<dbReference type="PANTHER" id="PTHR45754:SF3">
    <property type="entry name" value="METHYLENETETRAHYDROFOLATE REDUCTASE (NADPH)"/>
    <property type="match status" value="1"/>
</dbReference>
<comment type="similarity">
    <text evidence="3 9">Belongs to the methylenetetrahydrofolate reductase family.</text>
</comment>
<dbReference type="GO" id="GO:0005829">
    <property type="term" value="C:cytosol"/>
    <property type="evidence" value="ECO:0007669"/>
    <property type="project" value="TreeGrafter"/>
</dbReference>
<keyword evidence="11" id="KW-1185">Reference proteome</keyword>
<evidence type="ECO:0000256" key="8">
    <source>
        <dbReference type="ARBA" id="ARBA00048628"/>
    </source>
</evidence>
<proteinExistence type="inferred from homology"/>
<evidence type="ECO:0000256" key="7">
    <source>
        <dbReference type="ARBA" id="ARBA00034478"/>
    </source>
</evidence>
<dbReference type="GO" id="GO:0009086">
    <property type="term" value="P:methionine biosynthetic process"/>
    <property type="evidence" value="ECO:0007669"/>
    <property type="project" value="TreeGrafter"/>
</dbReference>
<comment type="pathway">
    <text evidence="7">Amino-acid biosynthesis; L-methionine biosynthesis via de novo pathway.</text>
</comment>
<evidence type="ECO:0000256" key="1">
    <source>
        <dbReference type="ARBA" id="ARBA00001974"/>
    </source>
</evidence>
<evidence type="ECO:0000313" key="10">
    <source>
        <dbReference type="EMBL" id="EAS51442.1"/>
    </source>
</evidence>
<dbReference type="BioCyc" id="AURANTIMONAS:SI859A1_02258-MONOMER"/>
<dbReference type="OrthoDB" id="9812555at2"/>
<dbReference type="InterPro" id="IPR029041">
    <property type="entry name" value="FAD-linked_oxidoreductase-like"/>
</dbReference>
<dbReference type="UniPathway" id="UPA00193"/>
<dbReference type="HOGENOM" id="CLU_081788_0_0_5"/>
<reference evidence="10 11" key="1">
    <citation type="journal article" date="2008" name="Appl. Environ. Microbiol.">
        <title>Genomic insights into Mn(II) oxidation by the marine alphaproteobacterium Aurantimonas sp. strain SI85-9A1.</title>
        <authorList>
            <person name="Dick G.J."/>
            <person name="Podell S."/>
            <person name="Johnson H.A."/>
            <person name="Rivera-Espinoza Y."/>
            <person name="Bernier-Latmani R."/>
            <person name="McCarthy J.K."/>
            <person name="Torpey J.W."/>
            <person name="Clement B.G."/>
            <person name="Gaasterland T."/>
            <person name="Tebo B.M."/>
        </authorList>
    </citation>
    <scope>NUCLEOTIDE SEQUENCE [LARGE SCALE GENOMIC DNA]</scope>
    <source>
        <strain evidence="10 11">SI85-9A1</strain>
    </source>
</reference>
<dbReference type="GO" id="GO:0106312">
    <property type="term" value="F:methylenetetrahydrofolate reductase (NADH) activity"/>
    <property type="evidence" value="ECO:0007669"/>
    <property type="project" value="UniProtKB-EC"/>
</dbReference>
<gene>
    <name evidence="10" type="ORF">SI859A1_02258</name>
</gene>
<protein>
    <recommendedName>
        <fullName evidence="9">Methylenetetrahydrofolate reductase</fullName>
    </recommendedName>
</protein>
<keyword evidence="6 9" id="KW-0560">Oxidoreductase</keyword>
<keyword evidence="4 9" id="KW-0285">Flavoprotein</keyword>
<evidence type="ECO:0000256" key="5">
    <source>
        <dbReference type="ARBA" id="ARBA00022827"/>
    </source>
</evidence>
<sequence>MKPIGYDLHAGRTAMPASIEIAPRQALESRDLPGLFPPGTKTYLCDVGVDAVKDFVRAVRRVRDLGYEPVPHIPARRMRSRAELRDRVQAYAEEGGASDVLVVGGGLTRPAGPYSSTMEVLSTGILDRHGFRDIGVAGHPEGTPDFSAATAAEALRLKRDFARRSDARLRIVTQFGFDAAVYLQWAESVRAAGIDLPIHLGVAGPAKIATLIRFAALCGIGNSVSVLKKRPSALTALATSHSPESVAGPIERHWAETPDTRVRQLHVFPFGGLAASAQWLYGRGSWMDATAIQTVAGTRQHA</sequence>
<dbReference type="GO" id="GO:0035999">
    <property type="term" value="P:tetrahydrofolate interconversion"/>
    <property type="evidence" value="ECO:0007669"/>
    <property type="project" value="UniProtKB-UniPathway"/>
</dbReference>
<dbReference type="Pfam" id="PF02219">
    <property type="entry name" value="MTHFR"/>
    <property type="match status" value="1"/>
</dbReference>
<dbReference type="PANTHER" id="PTHR45754">
    <property type="entry name" value="METHYLENETETRAHYDROFOLATE REDUCTASE"/>
    <property type="match status" value="1"/>
</dbReference>
<evidence type="ECO:0000256" key="6">
    <source>
        <dbReference type="ARBA" id="ARBA00023002"/>
    </source>
</evidence>
<dbReference type="EMBL" id="AAPJ01000001">
    <property type="protein sequence ID" value="EAS51442.1"/>
    <property type="molecule type" value="Genomic_DNA"/>
</dbReference>
<comment type="cofactor">
    <cofactor evidence="1 9">
        <name>FAD</name>
        <dbReference type="ChEBI" id="CHEBI:57692"/>
    </cofactor>
</comment>
<evidence type="ECO:0000256" key="2">
    <source>
        <dbReference type="ARBA" id="ARBA00004777"/>
    </source>
</evidence>
<dbReference type="InterPro" id="IPR003171">
    <property type="entry name" value="Mehydrof_redctse-like"/>
</dbReference>
<dbReference type="Gene3D" id="3.20.20.220">
    <property type="match status" value="1"/>
</dbReference>
<evidence type="ECO:0000256" key="9">
    <source>
        <dbReference type="RuleBase" id="RU003862"/>
    </source>
</evidence>
<keyword evidence="5 9" id="KW-0274">FAD</keyword>
<name>Q1YMD9_AURMS</name>
<comment type="caution">
    <text evidence="10">The sequence shown here is derived from an EMBL/GenBank/DDBJ whole genome shotgun (WGS) entry which is preliminary data.</text>
</comment>
<evidence type="ECO:0000256" key="4">
    <source>
        <dbReference type="ARBA" id="ARBA00022630"/>
    </source>
</evidence>
<comment type="pathway">
    <text evidence="2 9">One-carbon metabolism; tetrahydrofolate interconversion.</text>
</comment>